<feature type="region of interest" description="Disordered" evidence="1">
    <location>
        <begin position="1598"/>
        <end position="1638"/>
    </location>
</feature>
<evidence type="ECO:0000256" key="2">
    <source>
        <dbReference type="SAM" id="Phobius"/>
    </source>
</evidence>
<feature type="region of interest" description="Disordered" evidence="1">
    <location>
        <begin position="582"/>
        <end position="606"/>
    </location>
</feature>
<feature type="compositionally biased region" description="Basic and acidic residues" evidence="1">
    <location>
        <begin position="1446"/>
        <end position="1455"/>
    </location>
</feature>
<feature type="region of interest" description="Disordered" evidence="1">
    <location>
        <begin position="1398"/>
        <end position="1425"/>
    </location>
</feature>
<gene>
    <name evidence="3" type="ORF">CEUSTIGMA_g11828.t1</name>
</gene>
<accession>A0A250XN11</accession>
<feature type="compositionally biased region" description="Low complexity" evidence="1">
    <location>
        <begin position="1477"/>
        <end position="1489"/>
    </location>
</feature>
<reference evidence="3 4" key="1">
    <citation type="submission" date="2017-08" db="EMBL/GenBank/DDBJ databases">
        <title>Acidophilic green algal genome provides insights into adaptation to an acidic environment.</title>
        <authorList>
            <person name="Hirooka S."/>
            <person name="Hirose Y."/>
            <person name="Kanesaki Y."/>
            <person name="Higuchi S."/>
            <person name="Fujiwara T."/>
            <person name="Onuma R."/>
            <person name="Era A."/>
            <person name="Ohbayashi R."/>
            <person name="Uzuka A."/>
            <person name="Nozaki H."/>
            <person name="Yoshikawa H."/>
            <person name="Miyagishima S.Y."/>
        </authorList>
    </citation>
    <scope>NUCLEOTIDE SEQUENCE [LARGE SCALE GENOMIC DNA]</scope>
    <source>
        <strain evidence="3 4">NIES-2499</strain>
    </source>
</reference>
<keyword evidence="4" id="KW-1185">Reference proteome</keyword>
<feature type="transmembrane region" description="Helical" evidence="2">
    <location>
        <begin position="931"/>
        <end position="953"/>
    </location>
</feature>
<dbReference type="Proteomes" id="UP000232323">
    <property type="component" value="Unassembled WGS sequence"/>
</dbReference>
<protein>
    <submittedName>
        <fullName evidence="3">Uncharacterized protein</fullName>
    </submittedName>
</protein>
<feature type="region of interest" description="Disordered" evidence="1">
    <location>
        <begin position="1854"/>
        <end position="1890"/>
    </location>
</feature>
<feature type="compositionally biased region" description="Basic and acidic residues" evidence="1">
    <location>
        <begin position="2129"/>
        <end position="2139"/>
    </location>
</feature>
<feature type="compositionally biased region" description="Pro residues" evidence="1">
    <location>
        <begin position="336"/>
        <end position="357"/>
    </location>
</feature>
<organism evidence="3 4">
    <name type="scientific">Chlamydomonas eustigma</name>
    <dbReference type="NCBI Taxonomy" id="1157962"/>
    <lineage>
        <taxon>Eukaryota</taxon>
        <taxon>Viridiplantae</taxon>
        <taxon>Chlorophyta</taxon>
        <taxon>core chlorophytes</taxon>
        <taxon>Chlorophyceae</taxon>
        <taxon>CS clade</taxon>
        <taxon>Chlamydomonadales</taxon>
        <taxon>Chlamydomonadaceae</taxon>
        <taxon>Chlamydomonas</taxon>
    </lineage>
</organism>
<evidence type="ECO:0000313" key="3">
    <source>
        <dbReference type="EMBL" id="GAX84406.1"/>
    </source>
</evidence>
<feature type="transmembrane region" description="Helical" evidence="2">
    <location>
        <begin position="1133"/>
        <end position="1153"/>
    </location>
</feature>
<feature type="transmembrane region" description="Helical" evidence="2">
    <location>
        <begin position="2040"/>
        <end position="2057"/>
    </location>
</feature>
<proteinExistence type="predicted"/>
<name>A0A250XN11_9CHLO</name>
<feature type="region of interest" description="Disordered" evidence="1">
    <location>
        <begin position="419"/>
        <end position="466"/>
    </location>
</feature>
<feature type="compositionally biased region" description="Pro residues" evidence="1">
    <location>
        <begin position="208"/>
        <end position="228"/>
    </location>
</feature>
<feature type="compositionally biased region" description="Pro residues" evidence="1">
    <location>
        <begin position="365"/>
        <end position="393"/>
    </location>
</feature>
<evidence type="ECO:0000313" key="4">
    <source>
        <dbReference type="Proteomes" id="UP000232323"/>
    </source>
</evidence>
<dbReference type="PANTHER" id="PTHR48125">
    <property type="entry name" value="LP07818P1"/>
    <property type="match status" value="1"/>
</dbReference>
<feature type="transmembrane region" description="Helical" evidence="2">
    <location>
        <begin position="1099"/>
        <end position="1121"/>
    </location>
</feature>
<sequence>MVIRNLSDATGQGMLTGGIPAQWIGISDTYLKNDLAGLAFFENPNCTNCPELLLWLYQNMLSVDVFWNPYMPTMKKLKVVDVRGHPNFCKDWHRKFMFDLVNATVFLKGYFGGLVDQQAIDNLYNMFKEDRIQSIWQWTDDNGNSGPVEVLSDGKCCYGAGQYGVIDADTRRSTAVRLANATMQQYSNTSLLGVDFANVCPITNIFPPSPPNPMPSPPSSPSPPPAPPYTGLAATLISEYPSPPPSAPPLAPFNPRFYVPPNPPSIPPLPPAPYMPPMWAGSPLPLPSPPPPKKFLRTHKPLSPPLPFPPSPSPPLPFPPSPSPPVQPTTSSPSLSYPPLPPPPITPLPPPKTPSSPLPIIAPSAPNPPGPPSTSPPPLPTPNPPFSLPPSKPLPSSSTFPPNPKQFLHLSPAMMQTYPPAGAVSPPLFEAPPPSPAATSLSHGSPQDSTSPPYPNSTPQPIVSNTSVCSQPGYGTFSIVAPVMTSNISFKIQVLISNQGALDWCEQCNCLISITWPTQVKNLSSKTLGFNVPPGPALVGTSVTLSNPLSQTISPPNNSLTEVSGDTISNSPVTIASGQETVGASGQMMAPTSNTTSLRSSESLTAGSGPFSNPILLSQLVPSLRYIPSSSKNTFQDPSNMSLGSQQPIMPLILEWEVMTGLGDGHVTIELLVVFSNVSDADLRSANLTAHRSLVSGSSSRQVKQQKLLLSSELERAHVVTVGDSSFRAAERKEHILDFRTRKALSNQAQTYPHDKRTDLVSASVTETPAHPASFFEVFEKSPSLTAHNMLLATTQVRVYGTLLPEVQGLVWLLPAASDSASPTEAQLASKLPIRQVILQANFSKPISDLSSSSFSMENQTLVESSRGNSNMTIQILTSGKPGQLISFYLPSSSYHDEQGRPGSNDLFLTLSIPVDDNASSSSIYNVSATVALAGSAAIASVFGASVAGTLAASMFTQILAMTANIASLGVSNTYRAVARAFRWTLLVVGGSLNMLESALGGSRASAPLSLPPPPINFHSSRRYMQATDSAMPPPPPVFSNPISSADSSMPINLIFTLIMTTLIVMAVLLAHILANFMYKRLASPKQFPAALRLPDFEFSFLGLMIVTITFYACFVLGNSTSAAGFGVGGGQALAWLLLAVLTLPYALLLWWITLGFLISSSTADPGSATCFQIQETLSDHSSEGGSSSVLMSLPLAVQMKSQRQGLGIIKSRASYDRPGSVCFSLSTMHNIVQGGGTREALAPQEATEVLPWRVSDRASTYLTKEPARPGDQPLSSAVENAVKKDTEDQSMSSSVPDTLDLNQQQGLISHSLPAFNPSEQQPIGWTWDSSTTGTNLSQRQHPNPCLTAAVSTSAILLPVTKQRKGSLPDIATYEGAVMTSGAYSPGCMREQEDIRAATAEPKQRRAGRDAAAGAPHPEAGLFPNQPDRYSLAFVNRTLADAFTKERAEGKDWDSKVALSRPDNSPESGGAAMPSTRPAEGGSAAATAARGRPHPLMIAFSPHHLAQSSTTFELSESESEEQYNPEGEGPHWQQFYGPAKLSIGMQAQLHMTSIARRTSEGLNSVWQTLTGGNRQNHAMGQLAAKPERAHASSATHAIMVPPSRVGPVAENQDRGGSPKVLLPPPSSKPELSSGSPRGPVAMLKVSLGMPLTSCISPAGSEPLVGSARRSWWEKIPIGRAQPIGEAREDLEQEILFEPQNLRPGSSRNPHSTLEVRNESPISSGKFDLLCAGITFQGNRENGDKEEEHRMRGELWHHSSGIGLAQPASTFLHENLASCLIEPEAEESETRNIRIDKETSISSNMPSRTVLLIPPSPSSLYQYKSQAAGTDSSRDMEGDVVLSPSQLQYKEHISNTYSRDMNDNHIDENNAKGDTSREGSRSLQTAPQIRVHSSSSGVKPVGVVAQTPVRDEGFTSTETYARWPALSLLLPSQKVLARFRFVFADVLEEDTNNRLVSSNTLPPPGASPLCCGSILVRKWKLAAPALNFCHKACCAAVFGYYGLQQESWSQLVGVLSLHAFMLMYLGIIFPYVSLKIMGVELLVHILEMVLIVAAIAIISKDSGSSEAMNYLMLTAFALTFLALLWFEMFRCFLIFKDLILELKAWWRTQHEMPPATAEGERPASNYDHSQGAEHNNEHPQEAGFAECSPTDSSSELQCILAESQEGTKGYTLTAVSAADLIPVEDEAYLGEGPACVPTAATNPDRAAKLEMLCPSIHCLPSTSTNEALSPDVKIPTGVPDVPPLNSGYSVSYICLNAEHQLLEEPSTSLRGSKKTSWPRLRRSSFHRRHAEVSEQVSTVHVENENESRTLKICVSLCEGRQHPGSSPGALDKTVSSSGNDTDPSDSSLKEMSAPLAVHVLDTDER</sequence>
<evidence type="ECO:0000256" key="1">
    <source>
        <dbReference type="SAM" id="MobiDB-lite"/>
    </source>
</evidence>
<feature type="region of interest" description="Disordered" evidence="1">
    <location>
        <begin position="289"/>
        <end position="407"/>
    </location>
</feature>
<feature type="compositionally biased region" description="Polar residues" evidence="1">
    <location>
        <begin position="2332"/>
        <end position="2345"/>
    </location>
</feature>
<feature type="region of interest" description="Disordered" evidence="1">
    <location>
        <begin position="208"/>
        <end position="246"/>
    </location>
</feature>
<feature type="compositionally biased region" description="Polar residues" evidence="1">
    <location>
        <begin position="1290"/>
        <end position="1299"/>
    </location>
</feature>
<dbReference type="PANTHER" id="PTHR48125:SF10">
    <property type="entry name" value="OS12G0136300 PROTEIN"/>
    <property type="match status" value="1"/>
</dbReference>
<feature type="transmembrane region" description="Helical" evidence="2">
    <location>
        <begin position="2069"/>
        <end position="2092"/>
    </location>
</feature>
<dbReference type="STRING" id="1157962.A0A250XN11"/>
<feature type="region of interest" description="Disordered" evidence="1">
    <location>
        <begin position="1264"/>
        <end position="1299"/>
    </location>
</feature>
<keyword evidence="2" id="KW-0472">Membrane</keyword>
<feature type="transmembrane region" description="Helical" evidence="2">
    <location>
        <begin position="2007"/>
        <end position="2028"/>
    </location>
</feature>
<comment type="caution">
    <text evidence="3">The sequence shown here is derived from an EMBL/GenBank/DDBJ whole genome shotgun (WGS) entry which is preliminary data.</text>
</comment>
<feature type="compositionally biased region" description="Polar residues" evidence="1">
    <location>
        <begin position="1318"/>
        <end position="1342"/>
    </location>
</feature>
<feature type="region of interest" description="Disordered" evidence="1">
    <location>
        <begin position="2112"/>
        <end position="2148"/>
    </location>
</feature>
<dbReference type="OrthoDB" id="549279at2759"/>
<feature type="transmembrane region" description="Helical" evidence="2">
    <location>
        <begin position="1054"/>
        <end position="1079"/>
    </location>
</feature>
<feature type="compositionally biased region" description="Pro residues" evidence="1">
    <location>
        <begin position="302"/>
        <end position="327"/>
    </location>
</feature>
<feature type="compositionally biased region" description="Basic and acidic residues" evidence="1">
    <location>
        <begin position="1398"/>
        <end position="1409"/>
    </location>
</feature>
<dbReference type="EMBL" id="BEGY01000124">
    <property type="protein sequence ID" value="GAX84406.1"/>
    <property type="molecule type" value="Genomic_DNA"/>
</dbReference>
<feature type="region of interest" description="Disordered" evidence="1">
    <location>
        <begin position="2319"/>
        <end position="2364"/>
    </location>
</feature>
<feature type="region of interest" description="Disordered" evidence="1">
    <location>
        <begin position="1313"/>
        <end position="1343"/>
    </location>
</feature>
<feature type="compositionally biased region" description="Basic and acidic residues" evidence="1">
    <location>
        <begin position="1859"/>
        <end position="1879"/>
    </location>
</feature>
<feature type="region of interest" description="Disordered" evidence="1">
    <location>
        <begin position="1446"/>
        <end position="1489"/>
    </location>
</feature>
<feature type="region of interest" description="Disordered" evidence="1">
    <location>
        <begin position="1510"/>
        <end position="1530"/>
    </location>
</feature>
<keyword evidence="2" id="KW-1133">Transmembrane helix</keyword>
<keyword evidence="2" id="KW-0812">Transmembrane</keyword>